<sequence length="214" mass="24719">MKTKPYPQSIAHSTLQYYDRSFGNYFRVNPTFLTDQGMIELMTIDHQDSGFALDDIFEEYSPDVVVNGCSMSDLNNDEPQNNQRNIVMYDTCGTTPAMEVSANDISPCICESTSSKLVDISIKKSKQKEKNFTTQQLSILERCFKVKPYLNRQDKAWISEFMGVSGYRIQRWWQNKRNRKKRSLAYVKPHNLTNVPPMSDVDSAERKNEKDSVV</sequence>
<gene>
    <name evidence="5" type="ORF">RF11_03867</name>
</gene>
<feature type="domain" description="Homeobox" evidence="4">
    <location>
        <begin position="123"/>
        <end position="183"/>
    </location>
</feature>
<proteinExistence type="predicted"/>
<evidence type="ECO:0000313" key="6">
    <source>
        <dbReference type="Proteomes" id="UP000031668"/>
    </source>
</evidence>
<organism evidence="5 6">
    <name type="scientific">Thelohanellus kitauei</name>
    <name type="common">Myxosporean</name>
    <dbReference type="NCBI Taxonomy" id="669202"/>
    <lineage>
        <taxon>Eukaryota</taxon>
        <taxon>Metazoa</taxon>
        <taxon>Cnidaria</taxon>
        <taxon>Myxozoa</taxon>
        <taxon>Myxosporea</taxon>
        <taxon>Bivalvulida</taxon>
        <taxon>Platysporina</taxon>
        <taxon>Myxobolidae</taxon>
        <taxon>Thelohanellus</taxon>
    </lineage>
</organism>
<dbReference type="Proteomes" id="UP000031668">
    <property type="component" value="Unassembled WGS sequence"/>
</dbReference>
<keyword evidence="1 2" id="KW-0371">Homeobox</keyword>
<evidence type="ECO:0000256" key="1">
    <source>
        <dbReference type="PROSITE-ProRule" id="PRU00108"/>
    </source>
</evidence>
<feature type="region of interest" description="Disordered" evidence="3">
    <location>
        <begin position="187"/>
        <end position="214"/>
    </location>
</feature>
<protein>
    <submittedName>
        <fullName evidence="5">Homeobox protein Hox-D12</fullName>
    </submittedName>
</protein>
<feature type="DNA-binding region" description="Homeobox" evidence="1">
    <location>
        <begin position="125"/>
        <end position="184"/>
    </location>
</feature>
<dbReference type="GO" id="GO:0005634">
    <property type="term" value="C:nucleus"/>
    <property type="evidence" value="ECO:0007669"/>
    <property type="project" value="UniProtKB-SubCell"/>
</dbReference>
<dbReference type="EMBL" id="JWZT01004259">
    <property type="protein sequence ID" value="KII64461.1"/>
    <property type="molecule type" value="Genomic_DNA"/>
</dbReference>
<dbReference type="InterPro" id="IPR009057">
    <property type="entry name" value="Homeodomain-like_sf"/>
</dbReference>
<dbReference type="Pfam" id="PF00046">
    <property type="entry name" value="Homeodomain"/>
    <property type="match status" value="1"/>
</dbReference>
<dbReference type="PROSITE" id="PS50071">
    <property type="entry name" value="HOMEOBOX_2"/>
    <property type="match status" value="1"/>
</dbReference>
<reference evidence="5 6" key="1">
    <citation type="journal article" date="2014" name="Genome Biol. Evol.">
        <title>The genome of the myxosporean Thelohanellus kitauei shows adaptations to nutrient acquisition within its fish host.</title>
        <authorList>
            <person name="Yang Y."/>
            <person name="Xiong J."/>
            <person name="Zhou Z."/>
            <person name="Huo F."/>
            <person name="Miao W."/>
            <person name="Ran C."/>
            <person name="Liu Y."/>
            <person name="Zhang J."/>
            <person name="Feng J."/>
            <person name="Wang M."/>
            <person name="Wang M."/>
            <person name="Wang L."/>
            <person name="Yao B."/>
        </authorList>
    </citation>
    <scope>NUCLEOTIDE SEQUENCE [LARGE SCALE GENOMIC DNA]</scope>
    <source>
        <strain evidence="5">Wuqing</strain>
    </source>
</reference>
<dbReference type="SMART" id="SM00389">
    <property type="entry name" value="HOX"/>
    <property type="match status" value="1"/>
</dbReference>
<evidence type="ECO:0000256" key="3">
    <source>
        <dbReference type="SAM" id="MobiDB-lite"/>
    </source>
</evidence>
<dbReference type="GO" id="GO:0003677">
    <property type="term" value="F:DNA binding"/>
    <property type="evidence" value="ECO:0007669"/>
    <property type="project" value="UniProtKB-UniRule"/>
</dbReference>
<dbReference type="Gene3D" id="1.10.10.60">
    <property type="entry name" value="Homeodomain-like"/>
    <property type="match status" value="1"/>
</dbReference>
<name>A0A0C2MBS6_THEKT</name>
<keyword evidence="1 2" id="KW-0238">DNA-binding</keyword>
<keyword evidence="6" id="KW-1185">Reference proteome</keyword>
<comment type="subcellular location">
    <subcellularLocation>
        <location evidence="1 2">Nucleus</location>
    </subcellularLocation>
</comment>
<evidence type="ECO:0000256" key="2">
    <source>
        <dbReference type="RuleBase" id="RU000682"/>
    </source>
</evidence>
<accession>A0A0C2MBS6</accession>
<feature type="compositionally biased region" description="Basic and acidic residues" evidence="3">
    <location>
        <begin position="203"/>
        <end position="214"/>
    </location>
</feature>
<dbReference type="AlphaFoldDB" id="A0A0C2MBS6"/>
<dbReference type="SUPFAM" id="SSF46689">
    <property type="entry name" value="Homeodomain-like"/>
    <property type="match status" value="1"/>
</dbReference>
<evidence type="ECO:0000313" key="5">
    <source>
        <dbReference type="EMBL" id="KII64461.1"/>
    </source>
</evidence>
<dbReference type="InterPro" id="IPR001356">
    <property type="entry name" value="HD"/>
</dbReference>
<dbReference type="CDD" id="cd00086">
    <property type="entry name" value="homeodomain"/>
    <property type="match status" value="1"/>
</dbReference>
<evidence type="ECO:0000259" key="4">
    <source>
        <dbReference type="PROSITE" id="PS50071"/>
    </source>
</evidence>
<comment type="caution">
    <text evidence="5">The sequence shown here is derived from an EMBL/GenBank/DDBJ whole genome shotgun (WGS) entry which is preliminary data.</text>
</comment>
<keyword evidence="1 2" id="KW-0539">Nucleus</keyword>